<proteinExistence type="predicted"/>
<feature type="non-terminal residue" evidence="2">
    <location>
        <position position="43"/>
    </location>
</feature>
<keyword evidence="1" id="KW-0472">Membrane</keyword>
<reference evidence="2" key="1">
    <citation type="journal article" date="2014" name="Front. Microbiol.">
        <title>High frequency of phylogenetically diverse reductive dehalogenase-homologous genes in deep subseafloor sedimentary metagenomes.</title>
        <authorList>
            <person name="Kawai M."/>
            <person name="Futagami T."/>
            <person name="Toyoda A."/>
            <person name="Takaki Y."/>
            <person name="Nishi S."/>
            <person name="Hori S."/>
            <person name="Arai W."/>
            <person name="Tsubouchi T."/>
            <person name="Morono Y."/>
            <person name="Uchiyama I."/>
            <person name="Ito T."/>
            <person name="Fujiyama A."/>
            <person name="Inagaki F."/>
            <person name="Takami H."/>
        </authorList>
    </citation>
    <scope>NUCLEOTIDE SEQUENCE</scope>
    <source>
        <strain evidence="2">Expedition CK06-06</strain>
    </source>
</reference>
<comment type="caution">
    <text evidence="2">The sequence shown here is derived from an EMBL/GenBank/DDBJ whole genome shotgun (WGS) entry which is preliminary data.</text>
</comment>
<keyword evidence="1" id="KW-1133">Transmembrane helix</keyword>
<accession>X1HMB2</accession>
<gene>
    <name evidence="2" type="ORF">S03H2_43469</name>
</gene>
<sequence length="43" mass="5062">MLLWIVCKVKKILSIGLVVFLLTFFGFIYWGQKAEVSEEEVKR</sequence>
<evidence type="ECO:0000256" key="1">
    <source>
        <dbReference type="SAM" id="Phobius"/>
    </source>
</evidence>
<evidence type="ECO:0000313" key="2">
    <source>
        <dbReference type="EMBL" id="GAH70617.1"/>
    </source>
</evidence>
<dbReference type="AlphaFoldDB" id="X1HMB2"/>
<feature type="transmembrane region" description="Helical" evidence="1">
    <location>
        <begin position="12"/>
        <end position="30"/>
    </location>
</feature>
<protein>
    <submittedName>
        <fullName evidence="2">Uncharacterized protein</fullName>
    </submittedName>
</protein>
<name>X1HMB2_9ZZZZ</name>
<keyword evidence="1" id="KW-0812">Transmembrane</keyword>
<organism evidence="2">
    <name type="scientific">marine sediment metagenome</name>
    <dbReference type="NCBI Taxonomy" id="412755"/>
    <lineage>
        <taxon>unclassified sequences</taxon>
        <taxon>metagenomes</taxon>
        <taxon>ecological metagenomes</taxon>
    </lineage>
</organism>
<dbReference type="EMBL" id="BARU01027119">
    <property type="protein sequence ID" value="GAH70617.1"/>
    <property type="molecule type" value="Genomic_DNA"/>
</dbReference>